<evidence type="ECO:0000256" key="11">
    <source>
        <dbReference type="ARBA" id="ARBA00047635"/>
    </source>
</evidence>
<dbReference type="GO" id="GO:0008033">
    <property type="term" value="P:tRNA processing"/>
    <property type="evidence" value="ECO:0007669"/>
    <property type="project" value="UniProtKB-KW"/>
</dbReference>
<keyword evidence="14" id="KW-1185">Reference proteome</keyword>
<dbReference type="EC" id="3.5.4.34" evidence="8"/>
<evidence type="ECO:0000256" key="5">
    <source>
        <dbReference type="ARBA" id="ARBA00037026"/>
    </source>
</evidence>
<dbReference type="GO" id="GO:0043829">
    <property type="term" value="F:tRNA-specific adenosine-37 deaminase activity"/>
    <property type="evidence" value="ECO:0007669"/>
    <property type="project" value="UniProtKB-EC"/>
</dbReference>
<organism evidence="13 14">
    <name type="scientific">Serendipita indica (strain DSM 11827)</name>
    <name type="common">Root endophyte fungus</name>
    <name type="synonym">Piriformospora indica</name>
    <dbReference type="NCBI Taxonomy" id="1109443"/>
    <lineage>
        <taxon>Eukaryota</taxon>
        <taxon>Fungi</taxon>
        <taxon>Dikarya</taxon>
        <taxon>Basidiomycota</taxon>
        <taxon>Agaricomycotina</taxon>
        <taxon>Agaricomycetes</taxon>
        <taxon>Sebacinales</taxon>
        <taxon>Serendipitaceae</taxon>
        <taxon>Serendipita</taxon>
    </lineage>
</organism>
<evidence type="ECO:0000256" key="3">
    <source>
        <dbReference type="ARBA" id="ARBA00022801"/>
    </source>
</evidence>
<dbReference type="Pfam" id="PF02137">
    <property type="entry name" value="A_deamin"/>
    <property type="match status" value="1"/>
</dbReference>
<evidence type="ECO:0000256" key="7">
    <source>
        <dbReference type="ARBA" id="ARBA00038326"/>
    </source>
</evidence>
<evidence type="ECO:0000256" key="6">
    <source>
        <dbReference type="ARBA" id="ARBA00037784"/>
    </source>
</evidence>
<protein>
    <recommendedName>
        <fullName evidence="9">tRNA-specific adenosine deaminase 1</fullName>
        <ecNumber evidence="8">3.5.4.34</ecNumber>
    </recommendedName>
    <alternativeName>
        <fullName evidence="10">tRNA-specific adenosine-37 deaminase</fullName>
    </alternativeName>
</protein>
<dbReference type="PROSITE" id="PS50141">
    <property type="entry name" value="A_DEAMIN_EDITASE"/>
    <property type="match status" value="1"/>
</dbReference>
<dbReference type="eggNOG" id="KOG2777">
    <property type="taxonomic scope" value="Eukaryota"/>
</dbReference>
<evidence type="ECO:0000256" key="9">
    <source>
        <dbReference type="ARBA" id="ARBA00040502"/>
    </source>
</evidence>
<evidence type="ECO:0000256" key="8">
    <source>
        <dbReference type="ARBA" id="ARBA00038940"/>
    </source>
</evidence>
<feature type="domain" description="A to I editase" evidence="12">
    <location>
        <begin position="1"/>
        <end position="246"/>
    </location>
</feature>
<comment type="similarity">
    <text evidence="7">Belongs to the ADAT1 family.</text>
</comment>
<dbReference type="HOGENOM" id="CLU_1070038_0_0_1"/>
<dbReference type="EMBL" id="CAFZ01000135">
    <property type="protein sequence ID" value="CCA71799.1"/>
    <property type="molecule type" value="Genomic_DNA"/>
</dbReference>
<dbReference type="PANTHER" id="PTHR46516:SF1">
    <property type="entry name" value="TRNA-SPECIFIC ADENOSINE DEAMINASE 1"/>
    <property type="match status" value="1"/>
</dbReference>
<comment type="catalytic activity">
    <reaction evidence="11">
        <text>adenosine(37) in tRNA(Ala) + H2O + H(+) = inosine(37) in tRNA(Ala) + NH4(+)</text>
        <dbReference type="Rhea" id="RHEA:50968"/>
        <dbReference type="Rhea" id="RHEA-COMP:12855"/>
        <dbReference type="Rhea" id="RHEA-COMP:12856"/>
        <dbReference type="ChEBI" id="CHEBI:15377"/>
        <dbReference type="ChEBI" id="CHEBI:15378"/>
        <dbReference type="ChEBI" id="CHEBI:28938"/>
        <dbReference type="ChEBI" id="CHEBI:74411"/>
        <dbReference type="ChEBI" id="CHEBI:82852"/>
        <dbReference type="EC" id="3.5.4.34"/>
    </reaction>
</comment>
<dbReference type="STRING" id="1109443.G4TKF6"/>
<dbReference type="AlphaFoldDB" id="G4TKF6"/>
<dbReference type="GO" id="GO:0003723">
    <property type="term" value="F:RNA binding"/>
    <property type="evidence" value="ECO:0007669"/>
    <property type="project" value="InterPro"/>
</dbReference>
<evidence type="ECO:0000256" key="2">
    <source>
        <dbReference type="ARBA" id="ARBA00022723"/>
    </source>
</evidence>
<keyword evidence="4" id="KW-0862">Zinc</keyword>
<keyword evidence="1" id="KW-0819">tRNA processing</keyword>
<dbReference type="InParanoid" id="G4TKF6"/>
<keyword evidence="3" id="KW-0378">Hydrolase</keyword>
<evidence type="ECO:0000259" key="12">
    <source>
        <dbReference type="PROSITE" id="PS50141"/>
    </source>
</evidence>
<evidence type="ECO:0000256" key="1">
    <source>
        <dbReference type="ARBA" id="ARBA00022694"/>
    </source>
</evidence>
<evidence type="ECO:0000256" key="10">
    <source>
        <dbReference type="ARBA" id="ARBA00041760"/>
    </source>
</evidence>
<reference evidence="13 14" key="1">
    <citation type="journal article" date="2011" name="PLoS Pathog.">
        <title>Endophytic Life Strategies Decoded by Genome and Transcriptome Analyses of the Mutualistic Root Symbiont Piriformospora indica.</title>
        <authorList>
            <person name="Zuccaro A."/>
            <person name="Lahrmann U."/>
            <person name="Guldener U."/>
            <person name="Langen G."/>
            <person name="Pfiffi S."/>
            <person name="Biedenkopf D."/>
            <person name="Wong P."/>
            <person name="Samans B."/>
            <person name="Grimm C."/>
            <person name="Basiewicz M."/>
            <person name="Murat C."/>
            <person name="Martin F."/>
            <person name="Kogel K.H."/>
        </authorList>
    </citation>
    <scope>NUCLEOTIDE SEQUENCE [LARGE SCALE GENOMIC DNA]</scope>
    <source>
        <strain evidence="13 14">DSM 11827</strain>
    </source>
</reference>
<keyword evidence="2" id="KW-0479">Metal-binding</keyword>
<dbReference type="PANTHER" id="PTHR46516">
    <property type="entry name" value="TRNA-SPECIFIC ADENOSINE DEAMINASE 1"/>
    <property type="match status" value="1"/>
</dbReference>
<proteinExistence type="inferred from homology"/>
<dbReference type="Proteomes" id="UP000007148">
    <property type="component" value="Unassembled WGS sequence"/>
</dbReference>
<evidence type="ECO:0000313" key="14">
    <source>
        <dbReference type="Proteomes" id="UP000007148"/>
    </source>
</evidence>
<evidence type="ECO:0000313" key="13">
    <source>
        <dbReference type="EMBL" id="CCA71799.1"/>
    </source>
</evidence>
<name>G4TKF6_SERID</name>
<evidence type="ECO:0000256" key="4">
    <source>
        <dbReference type="ARBA" id="ARBA00022833"/>
    </source>
</evidence>
<gene>
    <name evidence="13" type="ORF">PIIN_05734</name>
</gene>
<dbReference type="InterPro" id="IPR002466">
    <property type="entry name" value="A_deamin"/>
</dbReference>
<accession>G4TKF6</accession>
<dbReference type="OMA" id="FARWHAK"/>
<sequence length="260" mass="29033">MQKWATSGKSEWLQYDQEDDHWELNPNVSLHMYISELPCGEASTRAIAHIQSIHDPEMASLKDDGPPNILDDLTPVAARGRNAYSRFNVVRTKPGRGDAPPTNAMSCSDKIALWCAVGIQGALLSSMGMTPLYIKSITISGVKGTQILEDMENDIQDDCRRAFSGRLHKPDSQVHTPHILFTTCQYTQGRDRGSGKSRSSNESLCWISDLGKEILTNGVRRGVNPKNWSNPSLRPRICKASIFAQYLDTRKAIHIVRKLR</sequence>
<dbReference type="GO" id="GO:0046872">
    <property type="term" value="F:metal ion binding"/>
    <property type="evidence" value="ECO:0007669"/>
    <property type="project" value="UniProtKB-KW"/>
</dbReference>
<dbReference type="SMART" id="SM00552">
    <property type="entry name" value="ADEAMc"/>
    <property type="match status" value="1"/>
</dbReference>
<dbReference type="FunCoup" id="G4TKF6">
    <property type="interactions" value="406"/>
</dbReference>
<comment type="function">
    <text evidence="6">Specifically deaminates adenosine-37 to inosine in tRNA-Ala.</text>
</comment>
<dbReference type="OrthoDB" id="10268011at2759"/>
<comment type="cofactor">
    <cofactor evidence="5">
        <name>1D-myo-inositol hexakisphosphate</name>
        <dbReference type="ChEBI" id="CHEBI:58130"/>
    </cofactor>
</comment>
<comment type="caution">
    <text evidence="13">The sequence shown here is derived from an EMBL/GenBank/DDBJ whole genome shotgun (WGS) entry which is preliminary data.</text>
</comment>